<dbReference type="Gene3D" id="3.40.50.2300">
    <property type="match status" value="1"/>
</dbReference>
<protein>
    <recommendedName>
        <fullName evidence="2">Response regulatory domain-containing protein</fullName>
    </recommendedName>
</protein>
<feature type="modified residue" description="4-aspartylphosphate" evidence="1">
    <location>
        <position position="60"/>
    </location>
</feature>
<proteinExistence type="predicted"/>
<dbReference type="InterPro" id="IPR011006">
    <property type="entry name" value="CheY-like_superfamily"/>
</dbReference>
<dbReference type="PROSITE" id="PS50110">
    <property type="entry name" value="RESPONSE_REGULATORY"/>
    <property type="match status" value="1"/>
</dbReference>
<evidence type="ECO:0000313" key="4">
    <source>
        <dbReference type="Proteomes" id="UP000248925"/>
    </source>
</evidence>
<dbReference type="EMBL" id="PCDP01000029">
    <property type="protein sequence ID" value="PZM14848.1"/>
    <property type="molecule type" value="Genomic_DNA"/>
</dbReference>
<keyword evidence="1" id="KW-0597">Phosphoprotein</keyword>
<dbReference type="Proteomes" id="UP000248925">
    <property type="component" value="Unassembled WGS sequence"/>
</dbReference>
<dbReference type="InterPro" id="IPR001789">
    <property type="entry name" value="Sig_transdc_resp-reg_receiver"/>
</dbReference>
<keyword evidence="4" id="KW-1185">Reference proteome</keyword>
<dbReference type="GO" id="GO:0000160">
    <property type="term" value="P:phosphorelay signal transduction system"/>
    <property type="evidence" value="ECO:0007669"/>
    <property type="project" value="InterPro"/>
</dbReference>
<dbReference type="RefSeq" id="WP_111159937.1">
    <property type="nucleotide sequence ID" value="NZ_PCDP01000029.1"/>
</dbReference>
<comment type="caution">
    <text evidence="3">The sequence shown here is derived from an EMBL/GenBank/DDBJ whole genome shotgun (WGS) entry which is preliminary data.</text>
</comment>
<dbReference type="SMART" id="SM00448">
    <property type="entry name" value="REC"/>
    <property type="match status" value="1"/>
</dbReference>
<dbReference type="SUPFAM" id="SSF52172">
    <property type="entry name" value="CheY-like"/>
    <property type="match status" value="1"/>
</dbReference>
<evidence type="ECO:0000313" key="3">
    <source>
        <dbReference type="EMBL" id="PZM14848.1"/>
    </source>
</evidence>
<dbReference type="OrthoDB" id="582170at2"/>
<organism evidence="3 4">
    <name type="scientific">Rhizobium tubonense</name>
    <dbReference type="NCBI Taxonomy" id="484088"/>
    <lineage>
        <taxon>Bacteria</taxon>
        <taxon>Pseudomonadati</taxon>
        <taxon>Pseudomonadota</taxon>
        <taxon>Alphaproteobacteria</taxon>
        <taxon>Hyphomicrobiales</taxon>
        <taxon>Rhizobiaceae</taxon>
        <taxon>Rhizobium/Agrobacterium group</taxon>
        <taxon>Rhizobium</taxon>
    </lineage>
</organism>
<evidence type="ECO:0000256" key="1">
    <source>
        <dbReference type="PROSITE-ProRule" id="PRU00169"/>
    </source>
</evidence>
<dbReference type="Pfam" id="PF00072">
    <property type="entry name" value="Response_reg"/>
    <property type="match status" value="1"/>
</dbReference>
<reference evidence="3 4" key="1">
    <citation type="journal article" date="2018" name="Sci. Rep.">
        <title>Rhizobium tumorigenes sp. nov., a novel plant tumorigenic bacterium isolated from cane gall tumors on thornless blackberry.</title>
        <authorList>
            <person name="Kuzmanovi N."/>
            <person name="Smalla K."/>
            <person name="Gronow S."/>
            <person name="PuBawska J."/>
        </authorList>
    </citation>
    <scope>NUCLEOTIDE SEQUENCE [LARGE SCALE GENOMIC DNA]</scope>
    <source>
        <strain evidence="3 4">CCBAU 85046</strain>
    </source>
</reference>
<dbReference type="AlphaFoldDB" id="A0A2W4CVJ3"/>
<evidence type="ECO:0000259" key="2">
    <source>
        <dbReference type="PROSITE" id="PS50110"/>
    </source>
</evidence>
<feature type="domain" description="Response regulatory" evidence="2">
    <location>
        <begin position="10"/>
        <end position="120"/>
    </location>
</feature>
<name>A0A2W4CVJ3_9HYPH</name>
<gene>
    <name evidence="3" type="ORF">CPY51_09100</name>
</gene>
<accession>A0A2W4CVJ3</accession>
<sequence length="127" mass="13812">MIFGNLLGRRVLVVEDNYIQATELTLTLENQGSDVVGPFPNLEGGLMAVENAAIDAAVLDVRLGADRVFELADRLQNARVPFMFVTGYDKSEIPERFKDVSCLSKPVSRDAVAVALAVAVAQRAPRH</sequence>